<accession>A0A9P7NHM5</accession>
<feature type="coiled-coil region" evidence="1">
    <location>
        <begin position="70"/>
        <end position="184"/>
    </location>
</feature>
<name>A0A9P7NHM5_9HYPO</name>
<gene>
    <name evidence="3" type="ORF">E4U43_004061</name>
</gene>
<keyword evidence="1" id="KW-0175">Coiled coil</keyword>
<protein>
    <submittedName>
        <fullName evidence="3">Uncharacterized protein</fullName>
    </submittedName>
</protein>
<evidence type="ECO:0000313" key="3">
    <source>
        <dbReference type="EMBL" id="KAG6016209.1"/>
    </source>
</evidence>
<evidence type="ECO:0000256" key="2">
    <source>
        <dbReference type="SAM" id="MobiDB-lite"/>
    </source>
</evidence>
<evidence type="ECO:0000256" key="1">
    <source>
        <dbReference type="SAM" id="Coils"/>
    </source>
</evidence>
<sequence>MSDSVPVSGDLAAHESQHHSCNEDSGIPSVTSYEEPWREVGAIFDDDEALRWGLGGPMDDNSMHLYKMFRKILAAEKKRCEDKNDTLRSDVMALNEKLAAQVARIEELELNQEKLQLITRSNVEKHRELETLTEKLDNQKLKIRQLEENETRLQSVINDNAELKRDLTKTKETHESQVKKLDTRLRLAGWM</sequence>
<dbReference type="Proteomes" id="UP000748025">
    <property type="component" value="Unassembled WGS sequence"/>
</dbReference>
<feature type="compositionally biased region" description="Basic and acidic residues" evidence="2">
    <location>
        <begin position="12"/>
        <end position="22"/>
    </location>
</feature>
<organism evidence="3 4">
    <name type="scientific">Claviceps pusilla</name>
    <dbReference type="NCBI Taxonomy" id="123648"/>
    <lineage>
        <taxon>Eukaryota</taxon>
        <taxon>Fungi</taxon>
        <taxon>Dikarya</taxon>
        <taxon>Ascomycota</taxon>
        <taxon>Pezizomycotina</taxon>
        <taxon>Sordariomycetes</taxon>
        <taxon>Hypocreomycetidae</taxon>
        <taxon>Hypocreales</taxon>
        <taxon>Clavicipitaceae</taxon>
        <taxon>Claviceps</taxon>
    </lineage>
</organism>
<reference evidence="3" key="1">
    <citation type="journal article" date="2020" name="bioRxiv">
        <title>Whole genome comparisons of ergot fungi reveals the divergence and evolution of species within the genus Claviceps are the result of varying mechanisms driving genome evolution and host range expansion.</title>
        <authorList>
            <person name="Wyka S.A."/>
            <person name="Mondo S.J."/>
            <person name="Liu M."/>
            <person name="Dettman J."/>
            <person name="Nalam V."/>
            <person name="Broders K.D."/>
        </authorList>
    </citation>
    <scope>NUCLEOTIDE SEQUENCE</scope>
    <source>
        <strain evidence="3">CCC 602</strain>
    </source>
</reference>
<dbReference type="AlphaFoldDB" id="A0A9P7NHM5"/>
<keyword evidence="4" id="KW-1185">Reference proteome</keyword>
<feature type="region of interest" description="Disordered" evidence="2">
    <location>
        <begin position="1"/>
        <end position="29"/>
    </location>
</feature>
<evidence type="ECO:0000313" key="4">
    <source>
        <dbReference type="Proteomes" id="UP000748025"/>
    </source>
</evidence>
<proteinExistence type="predicted"/>
<comment type="caution">
    <text evidence="3">The sequence shown here is derived from an EMBL/GenBank/DDBJ whole genome shotgun (WGS) entry which is preliminary data.</text>
</comment>
<dbReference type="EMBL" id="SRPW01000266">
    <property type="protein sequence ID" value="KAG6016209.1"/>
    <property type="molecule type" value="Genomic_DNA"/>
</dbReference>